<evidence type="ECO:0000256" key="1">
    <source>
        <dbReference type="ARBA" id="ARBA00011073"/>
    </source>
</evidence>
<accession>A0A9P4J5L5</accession>
<dbReference type="PROSITE" id="PS00137">
    <property type="entry name" value="SUBTILASE_HIS"/>
    <property type="match status" value="1"/>
</dbReference>
<dbReference type="InterPro" id="IPR022398">
    <property type="entry name" value="Peptidase_S8_His-AS"/>
</dbReference>
<dbReference type="Proteomes" id="UP000799439">
    <property type="component" value="Unassembled WGS sequence"/>
</dbReference>
<dbReference type="InterPro" id="IPR023827">
    <property type="entry name" value="Peptidase_S8_Asp-AS"/>
</dbReference>
<evidence type="ECO:0000259" key="7">
    <source>
        <dbReference type="Pfam" id="PF00082"/>
    </source>
</evidence>
<dbReference type="InterPro" id="IPR010259">
    <property type="entry name" value="S8pro/Inhibitor_I9"/>
</dbReference>
<dbReference type="AlphaFoldDB" id="A0A9P4J5L5"/>
<dbReference type="InterPro" id="IPR037045">
    <property type="entry name" value="S8pro/Inhibitor_I9_sf"/>
</dbReference>
<feature type="domain" description="Inhibitor I9" evidence="8">
    <location>
        <begin position="28"/>
        <end position="104"/>
    </location>
</feature>
<dbReference type="PROSITE" id="PS00136">
    <property type="entry name" value="SUBTILASE_ASP"/>
    <property type="match status" value="1"/>
</dbReference>
<dbReference type="PANTHER" id="PTHR43806:SF58">
    <property type="entry name" value="ALKALINE PROTEASE 1-RELATED"/>
    <property type="match status" value="1"/>
</dbReference>
<dbReference type="Pfam" id="PF00082">
    <property type="entry name" value="Peptidase_S8"/>
    <property type="match status" value="1"/>
</dbReference>
<dbReference type="PANTHER" id="PTHR43806">
    <property type="entry name" value="PEPTIDASE S8"/>
    <property type="match status" value="1"/>
</dbReference>
<dbReference type="CDD" id="cd04077">
    <property type="entry name" value="Peptidases_S8_PCSK9_ProteinaseK_like"/>
    <property type="match status" value="1"/>
</dbReference>
<keyword evidence="5" id="KW-0720">Serine protease</keyword>
<proteinExistence type="inferred from homology"/>
<dbReference type="InterPro" id="IPR015500">
    <property type="entry name" value="Peptidase_S8_subtilisin-rel"/>
</dbReference>
<dbReference type="InterPro" id="IPR036852">
    <property type="entry name" value="Peptidase_S8/S53_dom_sf"/>
</dbReference>
<organism evidence="9 10">
    <name type="scientific">Myriangium duriaei CBS 260.36</name>
    <dbReference type="NCBI Taxonomy" id="1168546"/>
    <lineage>
        <taxon>Eukaryota</taxon>
        <taxon>Fungi</taxon>
        <taxon>Dikarya</taxon>
        <taxon>Ascomycota</taxon>
        <taxon>Pezizomycotina</taxon>
        <taxon>Dothideomycetes</taxon>
        <taxon>Dothideomycetidae</taxon>
        <taxon>Myriangiales</taxon>
        <taxon>Myriangiaceae</taxon>
        <taxon>Myriangium</taxon>
    </lineage>
</organism>
<keyword evidence="4" id="KW-0378">Hydrolase</keyword>
<evidence type="ECO:0000256" key="4">
    <source>
        <dbReference type="ARBA" id="ARBA00022801"/>
    </source>
</evidence>
<sequence length="395" mass="42600">MLTGTFLSSANARILSREADGGLDLSDRYIIALKPEADMTKHMSFVQSLQSMTPSRSNGRTFEGVSHQYNISGVYGYAGHFDSATITQLRSNPEIAVVEADAPMPPQTGDIGDCDPCKNGGYNYWYVKQAGEGTFIYFLDSGVDGRHAEFQGRVSAASFNALDEHSPKPNPPPSAHIDSDGHGTYIAGVLGGKRFGVAKKAILVPVKVFEKSTETSISNWLSGYNWAVQDIMKNKRTQFSVINVSQAGEFSKVVNDVIDAAYAKGIITVVPAGNKDADAKTMSPGSSLRSITVGSTDERRARLKSSNWGPRVNIFAPGAEICSAWIGGNNARYKFASGTAEAGAHISGLIAYLKSFNHLRTAETTWQFMQHISTPGVVKDAKKANDLFAYNFSGK</sequence>
<dbReference type="SUPFAM" id="SSF52743">
    <property type="entry name" value="Subtilisin-like"/>
    <property type="match status" value="1"/>
</dbReference>
<evidence type="ECO:0000256" key="6">
    <source>
        <dbReference type="PROSITE-ProRule" id="PRU01240"/>
    </source>
</evidence>
<dbReference type="PROSITE" id="PS51892">
    <property type="entry name" value="SUBTILASE"/>
    <property type="match status" value="1"/>
</dbReference>
<evidence type="ECO:0000313" key="9">
    <source>
        <dbReference type="EMBL" id="KAF2154535.1"/>
    </source>
</evidence>
<comment type="caution">
    <text evidence="9">The sequence shown here is derived from an EMBL/GenBank/DDBJ whole genome shotgun (WGS) entry which is preliminary data.</text>
</comment>
<keyword evidence="2" id="KW-0645">Protease</keyword>
<evidence type="ECO:0000313" key="10">
    <source>
        <dbReference type="Proteomes" id="UP000799439"/>
    </source>
</evidence>
<dbReference type="InterPro" id="IPR050131">
    <property type="entry name" value="Peptidase_S8_subtilisin-like"/>
</dbReference>
<dbReference type="InterPro" id="IPR000209">
    <property type="entry name" value="Peptidase_S8/S53_dom"/>
</dbReference>
<evidence type="ECO:0000256" key="3">
    <source>
        <dbReference type="ARBA" id="ARBA00022729"/>
    </source>
</evidence>
<dbReference type="SUPFAM" id="SSF54897">
    <property type="entry name" value="Protease propeptides/inhibitors"/>
    <property type="match status" value="1"/>
</dbReference>
<dbReference type="OrthoDB" id="206201at2759"/>
<name>A0A9P4J5L5_9PEZI</name>
<comment type="similarity">
    <text evidence="1 6">Belongs to the peptidase S8 family.</text>
</comment>
<dbReference type="PRINTS" id="PR00723">
    <property type="entry name" value="SUBTILISIN"/>
</dbReference>
<dbReference type="GO" id="GO:0006508">
    <property type="term" value="P:proteolysis"/>
    <property type="evidence" value="ECO:0007669"/>
    <property type="project" value="UniProtKB-KW"/>
</dbReference>
<dbReference type="GO" id="GO:0004252">
    <property type="term" value="F:serine-type endopeptidase activity"/>
    <property type="evidence" value="ECO:0007669"/>
    <property type="project" value="InterPro"/>
</dbReference>
<dbReference type="Gene3D" id="3.30.70.80">
    <property type="entry name" value="Peptidase S8 propeptide/proteinase inhibitor I9"/>
    <property type="match status" value="1"/>
</dbReference>
<evidence type="ECO:0000256" key="2">
    <source>
        <dbReference type="ARBA" id="ARBA00022670"/>
    </source>
</evidence>
<evidence type="ECO:0000256" key="5">
    <source>
        <dbReference type="ARBA" id="ARBA00022825"/>
    </source>
</evidence>
<dbReference type="Pfam" id="PF05922">
    <property type="entry name" value="Inhibitor_I9"/>
    <property type="match status" value="1"/>
</dbReference>
<protein>
    <submittedName>
        <fullName evidence="9">Subtilisin-like protein</fullName>
    </submittedName>
</protein>
<reference evidence="9" key="1">
    <citation type="journal article" date="2020" name="Stud. Mycol.">
        <title>101 Dothideomycetes genomes: a test case for predicting lifestyles and emergence of pathogens.</title>
        <authorList>
            <person name="Haridas S."/>
            <person name="Albert R."/>
            <person name="Binder M."/>
            <person name="Bloem J."/>
            <person name="Labutti K."/>
            <person name="Salamov A."/>
            <person name="Andreopoulos B."/>
            <person name="Baker S."/>
            <person name="Barry K."/>
            <person name="Bills G."/>
            <person name="Bluhm B."/>
            <person name="Cannon C."/>
            <person name="Castanera R."/>
            <person name="Culley D."/>
            <person name="Daum C."/>
            <person name="Ezra D."/>
            <person name="Gonzalez J."/>
            <person name="Henrissat B."/>
            <person name="Kuo A."/>
            <person name="Liang C."/>
            <person name="Lipzen A."/>
            <person name="Lutzoni F."/>
            <person name="Magnuson J."/>
            <person name="Mondo S."/>
            <person name="Nolan M."/>
            <person name="Ohm R."/>
            <person name="Pangilinan J."/>
            <person name="Park H.-J."/>
            <person name="Ramirez L."/>
            <person name="Alfaro M."/>
            <person name="Sun H."/>
            <person name="Tritt A."/>
            <person name="Yoshinaga Y."/>
            <person name="Zwiers L.-H."/>
            <person name="Turgeon B."/>
            <person name="Goodwin S."/>
            <person name="Spatafora J."/>
            <person name="Crous P."/>
            <person name="Grigoriev I."/>
        </authorList>
    </citation>
    <scope>NUCLEOTIDE SEQUENCE</scope>
    <source>
        <strain evidence="9">CBS 260.36</strain>
    </source>
</reference>
<comment type="caution">
    <text evidence="6">Lacks conserved residue(s) required for the propagation of feature annotation.</text>
</comment>
<dbReference type="InterPro" id="IPR034193">
    <property type="entry name" value="PCSK9_ProteinaseK-like"/>
</dbReference>
<keyword evidence="3" id="KW-0732">Signal</keyword>
<dbReference type="Gene3D" id="3.40.50.200">
    <property type="entry name" value="Peptidase S8/S53 domain"/>
    <property type="match status" value="1"/>
</dbReference>
<keyword evidence="10" id="KW-1185">Reference proteome</keyword>
<gene>
    <name evidence="9" type="ORF">K461DRAFT_252552</name>
</gene>
<feature type="domain" description="Peptidase S8/S53" evidence="7">
    <location>
        <begin position="131"/>
        <end position="373"/>
    </location>
</feature>
<dbReference type="EMBL" id="ML996083">
    <property type="protein sequence ID" value="KAF2154535.1"/>
    <property type="molecule type" value="Genomic_DNA"/>
</dbReference>
<dbReference type="GO" id="GO:0005576">
    <property type="term" value="C:extracellular region"/>
    <property type="evidence" value="ECO:0007669"/>
    <property type="project" value="UniProtKB-ARBA"/>
</dbReference>
<evidence type="ECO:0000259" key="8">
    <source>
        <dbReference type="Pfam" id="PF05922"/>
    </source>
</evidence>